<evidence type="ECO:0000313" key="3">
    <source>
        <dbReference type="Proteomes" id="UP000614469"/>
    </source>
</evidence>
<protein>
    <submittedName>
        <fullName evidence="2">NAD(P)/FAD-dependent oxidoreductase</fullName>
    </submittedName>
</protein>
<accession>A0A8J6TGT7</accession>
<dbReference type="PANTHER" id="PTHR43755">
    <property type="match status" value="1"/>
</dbReference>
<evidence type="ECO:0000313" key="2">
    <source>
        <dbReference type="EMBL" id="MBC8333825.1"/>
    </source>
</evidence>
<feature type="domain" description="FAD/NAD(P)-binding" evidence="1">
    <location>
        <begin position="4"/>
        <end position="120"/>
    </location>
</feature>
<dbReference type="AlphaFoldDB" id="A0A8J6TGT7"/>
<reference evidence="2 3" key="1">
    <citation type="submission" date="2020-08" db="EMBL/GenBank/DDBJ databases">
        <title>Bridging the membrane lipid divide: bacteria of the FCB group superphylum have the potential to synthesize archaeal ether lipids.</title>
        <authorList>
            <person name="Villanueva L."/>
            <person name="Von Meijenfeldt F.A.B."/>
            <person name="Westbye A.B."/>
            <person name="Yadav S."/>
            <person name="Hopmans E.C."/>
            <person name="Dutilh B.E."/>
            <person name="Sinninghe Damste J.S."/>
        </authorList>
    </citation>
    <scope>NUCLEOTIDE SEQUENCE [LARGE SCALE GENOMIC DNA]</scope>
    <source>
        <strain evidence="2">NIOZ-UU36</strain>
    </source>
</reference>
<dbReference type="Proteomes" id="UP000614469">
    <property type="component" value="Unassembled WGS sequence"/>
</dbReference>
<name>A0A8J6TGT7_9CHLR</name>
<proteinExistence type="predicted"/>
<dbReference type="SUPFAM" id="SSF51905">
    <property type="entry name" value="FAD/NAD(P)-binding domain"/>
    <property type="match status" value="2"/>
</dbReference>
<comment type="caution">
    <text evidence="2">The sequence shown here is derived from an EMBL/GenBank/DDBJ whole genome shotgun (WGS) entry which is preliminary data.</text>
</comment>
<sequence>MKTFLILGAGTGGTMVANKMAEILDTQEWRIVIVDRDETHYYQPGFLFIPFGTYSPSDVVKPKRNFLPPQVDVIFSDIELIEPDKNRVKLGRAKKTINYDYLVISTGSHIHPEETPGLDDEAAWMKNVFPFYTLEGATKLGNFLKFWKGGRMVLNISEMPIKCPVAPLEFLFLADWFFHERGIRDKVEIVFATPLPGAFTKPRASAVLGGMLDDKGINLQPEFTIMEVDHAKQVIRSYDETEIGYDLLVTIPTNMGAEVIGHSGMGDELNFVPANKHTLQSDKWENVWIIGDAGNVPASKAGSVAHFMLDVLIENIHRHMEGLEPLPDFDGHANCYIESGFEKGVLIDFNYDVEPLPGKYPLPGFGPFSLLKESYANHWGKMMFRWMYWNILLKGGEMPFESQMSMAGKWE</sequence>
<dbReference type="EMBL" id="JACNJN010000027">
    <property type="protein sequence ID" value="MBC8333825.1"/>
    <property type="molecule type" value="Genomic_DNA"/>
</dbReference>
<evidence type="ECO:0000259" key="1">
    <source>
        <dbReference type="Pfam" id="PF07992"/>
    </source>
</evidence>
<dbReference type="GO" id="GO:0016491">
    <property type="term" value="F:oxidoreductase activity"/>
    <property type="evidence" value="ECO:0007669"/>
    <property type="project" value="InterPro"/>
</dbReference>
<dbReference type="Pfam" id="PF07992">
    <property type="entry name" value="Pyr_redox_2"/>
    <property type="match status" value="1"/>
</dbReference>
<dbReference type="Gene3D" id="3.50.50.60">
    <property type="entry name" value="FAD/NAD(P)-binding domain"/>
    <property type="match status" value="2"/>
</dbReference>
<organism evidence="2 3">
    <name type="scientific">Candidatus Desulfolinea nitratireducens</name>
    <dbReference type="NCBI Taxonomy" id="2841698"/>
    <lineage>
        <taxon>Bacteria</taxon>
        <taxon>Bacillati</taxon>
        <taxon>Chloroflexota</taxon>
        <taxon>Anaerolineae</taxon>
        <taxon>Anaerolineales</taxon>
        <taxon>Anaerolineales incertae sedis</taxon>
        <taxon>Candidatus Desulfolinea</taxon>
    </lineage>
</organism>
<dbReference type="InterPro" id="IPR052541">
    <property type="entry name" value="SQRD"/>
</dbReference>
<dbReference type="InterPro" id="IPR036188">
    <property type="entry name" value="FAD/NAD-bd_sf"/>
</dbReference>
<gene>
    <name evidence="2" type="ORF">H8E29_01030</name>
</gene>
<dbReference type="PANTHER" id="PTHR43755:SF1">
    <property type="entry name" value="FAD-DEPENDENT PYRIDINE NUCLEOTIDE-DISULPHIDE OXIDOREDUCTASE"/>
    <property type="match status" value="1"/>
</dbReference>
<dbReference type="InterPro" id="IPR023753">
    <property type="entry name" value="FAD/NAD-binding_dom"/>
</dbReference>